<comment type="caution">
    <text evidence="3">The sequence shown here is derived from an EMBL/GenBank/DDBJ whole genome shotgun (WGS) entry which is preliminary data.</text>
</comment>
<reference evidence="3 4" key="1">
    <citation type="submission" date="2018-09" db="EMBL/GenBank/DDBJ databases">
        <title>Comparative genomics of Leucobacter spp.</title>
        <authorList>
            <person name="Reis A.C."/>
            <person name="Kolvenbach B.A."/>
            <person name="Corvini P.F.X."/>
            <person name="Nunes O.C."/>
        </authorList>
    </citation>
    <scope>NUCLEOTIDE SEQUENCE [LARGE SCALE GENOMIC DNA]</scope>
    <source>
        <strain evidence="3 4">L-1</strain>
    </source>
</reference>
<keyword evidence="2" id="KW-0472">Membrane</keyword>
<dbReference type="Proteomes" id="UP001646141">
    <property type="component" value="Unassembled WGS sequence"/>
</dbReference>
<proteinExistence type="predicted"/>
<dbReference type="RefSeq" id="WP_202381694.1">
    <property type="nucleotide sequence ID" value="NZ_BAAAMA010000002.1"/>
</dbReference>
<sequence length="394" mass="41432">MLRLLCFIGAGILLGGIVSAIVGPPGAAAWAVPVGIIVTVFSAVMLGIGKSLRGVSLPAPELVTRATDDGRLGLARIDRLTQTGTYINEQPLCDLELTVQPLSGAAYRTTVRRIVQLTEIPRFQPGSTHVVALLAAGTPDVAITEHDASAEIWSDTEVPPAATAGPLLPPSSGGLTRDGSGRRPLIGMGKRSKPIRITLFVLAGLLAGAAVVFPYRAGLAETVAAIPQGQLHADLRTGDSLAGALTALTAEIGHDQVRSITVSSDLVRVEAPVKRDSLNVDSWYYRRGSVTHTGAGSTQPKSASELFSVSELDGAAVQQALQDAARLVDDEIDTKEALADAMYSVERTLAHDPDDPWNTDRTGPVTVNFSLSDAYRSTSFRVEADGSDLVRTDQ</sequence>
<feature type="transmembrane region" description="Helical" evidence="2">
    <location>
        <begin position="30"/>
        <end position="48"/>
    </location>
</feature>
<organism evidence="3 4">
    <name type="scientific">Leucobacter chromiireducens subsp. chromiireducens</name>
    <dbReference type="NCBI Taxonomy" id="660067"/>
    <lineage>
        <taxon>Bacteria</taxon>
        <taxon>Bacillati</taxon>
        <taxon>Actinomycetota</taxon>
        <taxon>Actinomycetes</taxon>
        <taxon>Micrococcales</taxon>
        <taxon>Microbacteriaceae</taxon>
        <taxon>Leucobacter</taxon>
    </lineage>
</organism>
<feature type="region of interest" description="Disordered" evidence="1">
    <location>
        <begin position="162"/>
        <end position="187"/>
    </location>
</feature>
<keyword evidence="4" id="KW-1185">Reference proteome</keyword>
<name>A0ABS1SNC8_9MICO</name>
<evidence type="ECO:0000313" key="4">
    <source>
        <dbReference type="Proteomes" id="UP001646141"/>
    </source>
</evidence>
<evidence type="ECO:0000313" key="3">
    <source>
        <dbReference type="EMBL" id="MBL3689673.1"/>
    </source>
</evidence>
<accession>A0ABS1SNC8</accession>
<dbReference type="EMBL" id="QYAD01000002">
    <property type="protein sequence ID" value="MBL3689673.1"/>
    <property type="molecule type" value="Genomic_DNA"/>
</dbReference>
<keyword evidence="2" id="KW-0812">Transmembrane</keyword>
<keyword evidence="2" id="KW-1133">Transmembrane helix</keyword>
<protein>
    <submittedName>
        <fullName evidence="3">Uncharacterized protein</fullName>
    </submittedName>
</protein>
<feature type="transmembrane region" description="Helical" evidence="2">
    <location>
        <begin position="197"/>
        <end position="215"/>
    </location>
</feature>
<evidence type="ECO:0000256" key="2">
    <source>
        <dbReference type="SAM" id="Phobius"/>
    </source>
</evidence>
<evidence type="ECO:0000256" key="1">
    <source>
        <dbReference type="SAM" id="MobiDB-lite"/>
    </source>
</evidence>
<gene>
    <name evidence="3" type="ORF">D3226_06825</name>
</gene>